<protein>
    <submittedName>
        <fullName evidence="3">Uncharacterized protein</fullName>
    </submittedName>
</protein>
<keyword evidence="6" id="KW-1185">Reference proteome</keyword>
<evidence type="ECO:0000313" key="3">
    <source>
        <dbReference type="EMBL" id="CAF0969663.1"/>
    </source>
</evidence>
<evidence type="ECO:0000256" key="1">
    <source>
        <dbReference type="SAM" id="MobiDB-lite"/>
    </source>
</evidence>
<organism evidence="3 6">
    <name type="scientific">Didymodactylos carnosus</name>
    <dbReference type="NCBI Taxonomy" id="1234261"/>
    <lineage>
        <taxon>Eukaryota</taxon>
        <taxon>Metazoa</taxon>
        <taxon>Spiralia</taxon>
        <taxon>Gnathifera</taxon>
        <taxon>Rotifera</taxon>
        <taxon>Eurotatoria</taxon>
        <taxon>Bdelloidea</taxon>
        <taxon>Philodinida</taxon>
        <taxon>Philodinidae</taxon>
        <taxon>Didymodactylos</taxon>
    </lineage>
</organism>
<evidence type="ECO:0000313" key="6">
    <source>
        <dbReference type="Proteomes" id="UP000663829"/>
    </source>
</evidence>
<dbReference type="EMBL" id="CAJOBC010002629">
    <property type="protein sequence ID" value="CAF3742835.1"/>
    <property type="molecule type" value="Genomic_DNA"/>
</dbReference>
<dbReference type="EMBL" id="CAJOBA010000007">
    <property type="protein sequence ID" value="CAF3493558.1"/>
    <property type="molecule type" value="Genomic_DNA"/>
</dbReference>
<accession>A0A814EE23</accession>
<dbReference type="Proteomes" id="UP000663829">
    <property type="component" value="Unassembled WGS sequence"/>
</dbReference>
<evidence type="ECO:0000313" key="5">
    <source>
        <dbReference type="EMBL" id="CAF3742835.1"/>
    </source>
</evidence>
<evidence type="ECO:0000313" key="4">
    <source>
        <dbReference type="EMBL" id="CAF3493558.1"/>
    </source>
</evidence>
<gene>
    <name evidence="3" type="ORF">GPM918_LOCUS12166</name>
    <name evidence="2" type="ORF">OVA965_LOCUS107</name>
    <name evidence="5" type="ORF">SRO942_LOCUS12167</name>
    <name evidence="4" type="ORF">TMI583_LOCUS107</name>
</gene>
<dbReference type="Proteomes" id="UP000677228">
    <property type="component" value="Unassembled WGS sequence"/>
</dbReference>
<proteinExistence type="predicted"/>
<name>A0A814EE23_9BILA</name>
<feature type="region of interest" description="Disordered" evidence="1">
    <location>
        <begin position="1"/>
        <end position="22"/>
    </location>
</feature>
<dbReference type="Proteomes" id="UP000681722">
    <property type="component" value="Unassembled WGS sequence"/>
</dbReference>
<sequence>MFNWIRDTLQSSTPVDDNHSRKLGTIEPERTQMNISSIDQQPLLPLTSSFHQRRQPLPQHTASLKSSDKISQGIKHVWLI</sequence>
<evidence type="ECO:0000313" key="2">
    <source>
        <dbReference type="EMBL" id="CAF0721892.1"/>
    </source>
</evidence>
<reference evidence="3" key="1">
    <citation type="submission" date="2021-02" db="EMBL/GenBank/DDBJ databases">
        <authorList>
            <person name="Nowell W R."/>
        </authorList>
    </citation>
    <scope>NUCLEOTIDE SEQUENCE</scope>
</reference>
<dbReference type="AlphaFoldDB" id="A0A814EE23"/>
<dbReference type="EMBL" id="CAJNOK010000007">
    <property type="protein sequence ID" value="CAF0721892.1"/>
    <property type="molecule type" value="Genomic_DNA"/>
</dbReference>
<dbReference type="Proteomes" id="UP000682733">
    <property type="component" value="Unassembled WGS sequence"/>
</dbReference>
<dbReference type="EMBL" id="CAJNOQ010002629">
    <property type="protein sequence ID" value="CAF0969663.1"/>
    <property type="molecule type" value="Genomic_DNA"/>
</dbReference>
<comment type="caution">
    <text evidence="3">The sequence shown here is derived from an EMBL/GenBank/DDBJ whole genome shotgun (WGS) entry which is preliminary data.</text>
</comment>